<dbReference type="Pfam" id="PF00441">
    <property type="entry name" value="Acyl-CoA_dh_1"/>
    <property type="match status" value="1"/>
</dbReference>
<dbReference type="InterPro" id="IPR052033">
    <property type="entry name" value="Glutaryl-CoA_DH_mitochondrial"/>
</dbReference>
<dbReference type="InterPro" id="IPR009100">
    <property type="entry name" value="AcylCoA_DH/oxidase_NM_dom_sf"/>
</dbReference>
<evidence type="ECO:0000256" key="7">
    <source>
        <dbReference type="RuleBase" id="RU362125"/>
    </source>
</evidence>
<keyword evidence="4 7" id="KW-0274">FAD</keyword>
<dbReference type="InterPro" id="IPR009075">
    <property type="entry name" value="AcylCo_DH/oxidase_C"/>
</dbReference>
<evidence type="ECO:0000256" key="1">
    <source>
        <dbReference type="ARBA" id="ARBA00001974"/>
    </source>
</evidence>
<sequence>MSHFDPTKLPALNPADPASLDDLLTEDEKMIRTSVRQMLDKSVEPYIAEWFEKGEIPNIRELTKELGSLGLLGMHLEGYGCAGMTATEYGIACLELEATDSGLRSLVSVQGSLAMFAIWRWGSEEQKQQWLPGMAAGDLIGCFGLTEPDVGSDPGSMTTKARRDGDDWILDGRKMWISNAPYSDVAVVWAMTEDGVRGFVVPTDTPGFSAPEIKHKMSLRASATGELVLDGVRLPASAMLPEARGLKGPLACLNEARYGIVWGALGAARSSLEAARQYSIDRVQFGKPIGAFQLTQQKLADMSLEYIKGYLLAVHLGRRKDADKLRPEQVSIGKLNNVREAIEICRTSRTILGANGISLEYPVIRHQNNLESVLTYEGTVEMHTLVLGQVLTGEQAFR</sequence>
<dbReference type="RefSeq" id="WP_166290536.1">
    <property type="nucleotide sequence ID" value="NZ_CP049863.1"/>
</dbReference>
<dbReference type="AlphaFoldDB" id="A0A6G7XEG7"/>
<evidence type="ECO:0000313" key="12">
    <source>
        <dbReference type="Proteomes" id="UP000502677"/>
    </source>
</evidence>
<dbReference type="InterPro" id="IPR046373">
    <property type="entry name" value="Acyl-CoA_Oxase/DH_mid-dom_sf"/>
</dbReference>
<dbReference type="Gene3D" id="2.40.110.10">
    <property type="entry name" value="Butyryl-CoA Dehydrogenase, subunit A, domain 2"/>
    <property type="match status" value="1"/>
</dbReference>
<dbReference type="Proteomes" id="UP000502677">
    <property type="component" value="Chromosome"/>
</dbReference>
<keyword evidence="6 7" id="KW-0560">Oxidoreductase</keyword>
<evidence type="ECO:0000256" key="4">
    <source>
        <dbReference type="ARBA" id="ARBA00022827"/>
    </source>
</evidence>
<dbReference type="EMBL" id="CP049863">
    <property type="protein sequence ID" value="QIK62955.1"/>
    <property type="molecule type" value="Genomic_DNA"/>
</dbReference>
<evidence type="ECO:0000259" key="10">
    <source>
        <dbReference type="Pfam" id="PF02771"/>
    </source>
</evidence>
<comment type="similarity">
    <text evidence="2 7">Belongs to the acyl-CoA dehydrogenase family.</text>
</comment>
<dbReference type="InterPro" id="IPR037069">
    <property type="entry name" value="AcylCoA_DH/ox_N_sf"/>
</dbReference>
<dbReference type="InterPro" id="IPR036250">
    <property type="entry name" value="AcylCo_DH-like_C"/>
</dbReference>
<dbReference type="Pfam" id="PF02770">
    <property type="entry name" value="Acyl-CoA_dh_M"/>
    <property type="match status" value="1"/>
</dbReference>
<feature type="domain" description="Acyl-CoA oxidase/dehydrogenase middle" evidence="9">
    <location>
        <begin position="142"/>
        <end position="232"/>
    </location>
</feature>
<dbReference type="GO" id="GO:0046949">
    <property type="term" value="P:fatty-acyl-CoA biosynthetic process"/>
    <property type="evidence" value="ECO:0007669"/>
    <property type="project" value="TreeGrafter"/>
</dbReference>
<dbReference type="InterPro" id="IPR013786">
    <property type="entry name" value="AcylCoA_DH/ox_N"/>
</dbReference>
<dbReference type="Gene3D" id="1.10.540.10">
    <property type="entry name" value="Acyl-CoA dehydrogenase/oxidase, N-terminal domain"/>
    <property type="match status" value="1"/>
</dbReference>
<dbReference type="Pfam" id="PF02771">
    <property type="entry name" value="Acyl-CoA_dh_N"/>
    <property type="match status" value="1"/>
</dbReference>
<dbReference type="Gene3D" id="1.20.140.10">
    <property type="entry name" value="Butyryl-CoA Dehydrogenase, subunit A, domain 3"/>
    <property type="match status" value="1"/>
</dbReference>
<evidence type="ECO:0000256" key="2">
    <source>
        <dbReference type="ARBA" id="ARBA00009347"/>
    </source>
</evidence>
<feature type="domain" description="Acyl-CoA dehydrogenase/oxidase C-terminal" evidence="8">
    <location>
        <begin position="244"/>
        <end position="390"/>
    </location>
</feature>
<name>A0A6G7XEG7_9MICO</name>
<protein>
    <submittedName>
        <fullName evidence="11">Acyl-CoA dehydrogenase</fullName>
    </submittedName>
</protein>
<dbReference type="InterPro" id="IPR006091">
    <property type="entry name" value="Acyl-CoA_Oxase/DH_mid-dom"/>
</dbReference>
<evidence type="ECO:0000259" key="8">
    <source>
        <dbReference type="Pfam" id="PF00441"/>
    </source>
</evidence>
<dbReference type="SUPFAM" id="SSF56645">
    <property type="entry name" value="Acyl-CoA dehydrogenase NM domain-like"/>
    <property type="match status" value="1"/>
</dbReference>
<dbReference type="PANTHER" id="PTHR42807:SF1">
    <property type="entry name" value="GLUTARYL-COA DEHYDROGENASE, MITOCHONDRIAL"/>
    <property type="match status" value="1"/>
</dbReference>
<dbReference type="FunFam" id="1.10.540.10:FF:000026">
    <property type="entry name" value="Acyl-CoA dehydrogenase medium chain"/>
    <property type="match status" value="1"/>
</dbReference>
<feature type="domain" description="Acyl-CoA dehydrogenase/oxidase N-terminal" evidence="10">
    <location>
        <begin position="25"/>
        <end position="138"/>
    </location>
</feature>
<comment type="cofactor">
    <cofactor evidence="1 7">
        <name>FAD</name>
        <dbReference type="ChEBI" id="CHEBI:57692"/>
    </cofactor>
</comment>
<dbReference type="GO" id="GO:0033539">
    <property type="term" value="P:fatty acid beta-oxidation using acyl-CoA dehydrogenase"/>
    <property type="evidence" value="ECO:0007669"/>
    <property type="project" value="TreeGrafter"/>
</dbReference>
<dbReference type="GO" id="GO:0004361">
    <property type="term" value="F:glutaryl-CoA dehydrogenase activity"/>
    <property type="evidence" value="ECO:0007669"/>
    <property type="project" value="TreeGrafter"/>
</dbReference>
<dbReference type="GO" id="GO:0000062">
    <property type="term" value="F:fatty-acyl-CoA binding"/>
    <property type="evidence" value="ECO:0007669"/>
    <property type="project" value="TreeGrafter"/>
</dbReference>
<reference evidence="11 12" key="1">
    <citation type="submission" date="2020-03" db="EMBL/GenBank/DDBJ databases">
        <title>Leucobacter sp. nov., isolated from beetles.</title>
        <authorList>
            <person name="Hyun D.-W."/>
            <person name="Bae J.-W."/>
        </authorList>
    </citation>
    <scope>NUCLEOTIDE SEQUENCE [LARGE SCALE GENOMIC DNA]</scope>
    <source>
        <strain evidence="11 12">HDW9C</strain>
    </source>
</reference>
<dbReference type="PANTHER" id="PTHR42807">
    <property type="entry name" value="GLUTARYL-COA DEHYDROGENASE, MITOCHONDRIAL"/>
    <property type="match status" value="1"/>
</dbReference>
<evidence type="ECO:0000259" key="9">
    <source>
        <dbReference type="Pfam" id="PF02770"/>
    </source>
</evidence>
<keyword evidence="12" id="KW-1185">Reference proteome</keyword>
<dbReference type="FunFam" id="2.40.110.10:FF:000002">
    <property type="entry name" value="Acyl-CoA dehydrogenase fadE12"/>
    <property type="match status" value="1"/>
</dbReference>
<proteinExistence type="inferred from homology"/>
<evidence type="ECO:0000256" key="5">
    <source>
        <dbReference type="ARBA" id="ARBA00022946"/>
    </source>
</evidence>
<evidence type="ECO:0000256" key="6">
    <source>
        <dbReference type="ARBA" id="ARBA00023002"/>
    </source>
</evidence>
<dbReference type="GO" id="GO:0050660">
    <property type="term" value="F:flavin adenine dinucleotide binding"/>
    <property type="evidence" value="ECO:0007669"/>
    <property type="project" value="InterPro"/>
</dbReference>
<dbReference type="KEGG" id="lvi:G7068_06905"/>
<evidence type="ECO:0000313" key="11">
    <source>
        <dbReference type="EMBL" id="QIK62955.1"/>
    </source>
</evidence>
<evidence type="ECO:0000256" key="3">
    <source>
        <dbReference type="ARBA" id="ARBA00022630"/>
    </source>
</evidence>
<organism evidence="11 12">
    <name type="scientific">Leucobacter viscericola</name>
    <dbReference type="NCBI Taxonomy" id="2714935"/>
    <lineage>
        <taxon>Bacteria</taxon>
        <taxon>Bacillati</taxon>
        <taxon>Actinomycetota</taxon>
        <taxon>Actinomycetes</taxon>
        <taxon>Micrococcales</taxon>
        <taxon>Microbacteriaceae</taxon>
        <taxon>Leucobacter</taxon>
    </lineage>
</organism>
<accession>A0A6G7XEG7</accession>
<keyword evidence="3 7" id="KW-0285">Flavoprotein</keyword>
<gene>
    <name evidence="11" type="ORF">G7068_06905</name>
</gene>
<dbReference type="SUPFAM" id="SSF47203">
    <property type="entry name" value="Acyl-CoA dehydrogenase C-terminal domain-like"/>
    <property type="match status" value="1"/>
</dbReference>
<keyword evidence="5" id="KW-0809">Transit peptide</keyword>